<dbReference type="Proteomes" id="UP001162131">
    <property type="component" value="Unassembled WGS sequence"/>
</dbReference>
<proteinExistence type="predicted"/>
<organism evidence="2 3">
    <name type="scientific">Blepharisma stoltei</name>
    <dbReference type="NCBI Taxonomy" id="1481888"/>
    <lineage>
        <taxon>Eukaryota</taxon>
        <taxon>Sar</taxon>
        <taxon>Alveolata</taxon>
        <taxon>Ciliophora</taxon>
        <taxon>Postciliodesmatophora</taxon>
        <taxon>Heterotrichea</taxon>
        <taxon>Heterotrichida</taxon>
        <taxon>Blepharismidae</taxon>
        <taxon>Blepharisma</taxon>
    </lineage>
</organism>
<dbReference type="AlphaFoldDB" id="A0AAU9JYF2"/>
<evidence type="ECO:0000313" key="3">
    <source>
        <dbReference type="Proteomes" id="UP001162131"/>
    </source>
</evidence>
<evidence type="ECO:0000256" key="1">
    <source>
        <dbReference type="SAM" id="MobiDB-lite"/>
    </source>
</evidence>
<evidence type="ECO:0000313" key="2">
    <source>
        <dbReference type="EMBL" id="CAG9325951.1"/>
    </source>
</evidence>
<feature type="compositionally biased region" description="Polar residues" evidence="1">
    <location>
        <begin position="120"/>
        <end position="129"/>
    </location>
</feature>
<reference evidence="2" key="1">
    <citation type="submission" date="2021-09" db="EMBL/GenBank/DDBJ databases">
        <authorList>
            <consortium name="AG Swart"/>
            <person name="Singh M."/>
            <person name="Singh A."/>
            <person name="Seah K."/>
            <person name="Emmerich C."/>
        </authorList>
    </citation>
    <scope>NUCLEOTIDE SEQUENCE</scope>
    <source>
        <strain evidence="2">ATCC30299</strain>
    </source>
</reference>
<comment type="caution">
    <text evidence="2">The sequence shown here is derived from an EMBL/GenBank/DDBJ whole genome shotgun (WGS) entry which is preliminary data.</text>
</comment>
<gene>
    <name evidence="2" type="ORF">BSTOLATCC_MIC39731</name>
</gene>
<name>A0AAU9JYF2_9CILI</name>
<accession>A0AAU9JYF2</accession>
<protein>
    <submittedName>
        <fullName evidence="2">Uncharacterized protein</fullName>
    </submittedName>
</protein>
<dbReference type="EMBL" id="CAJZBQ010000039">
    <property type="protein sequence ID" value="CAG9325951.1"/>
    <property type="molecule type" value="Genomic_DNA"/>
</dbReference>
<sequence>MEDNAKPNLNDLIDKAIKFTRVSFSPSQDKVSPEIKLLQNNKRFCRKRFQISPKPYKPMYDQQSHRIGVLHTLPQKRGSNGFLNILKQKKTIQTISNRNSPAATPMISPKNRVKTRHQIKSTSNRNSPISAPKGTILSPKNAKHLKSLSLGYLGLSCSQCTCDKICTCGRRELVEHHSDEDSLSSVLKNIDSLHIENKVLKRRTSDIFGKIKKEYEKCKRLIPEKETLTTQLSRLKQFTDLYN</sequence>
<keyword evidence="3" id="KW-1185">Reference proteome</keyword>
<feature type="region of interest" description="Disordered" evidence="1">
    <location>
        <begin position="99"/>
        <end position="133"/>
    </location>
</feature>